<dbReference type="EMBL" id="MN740962">
    <property type="protein sequence ID" value="QHU20129.1"/>
    <property type="molecule type" value="Genomic_DNA"/>
</dbReference>
<protein>
    <submittedName>
        <fullName evidence="2">Uncharacterized protein</fullName>
    </submittedName>
</protein>
<keyword evidence="1" id="KW-1133">Transmembrane helix</keyword>
<reference evidence="2" key="1">
    <citation type="journal article" date="2020" name="Nature">
        <title>Giant virus diversity and host interactions through global metagenomics.</title>
        <authorList>
            <person name="Schulz F."/>
            <person name="Roux S."/>
            <person name="Paez-Espino D."/>
            <person name="Jungbluth S."/>
            <person name="Walsh D.A."/>
            <person name="Denef V.J."/>
            <person name="McMahon K.D."/>
            <person name="Konstantinidis K.T."/>
            <person name="Eloe-Fadrosh E.A."/>
            <person name="Kyrpides N.C."/>
            <person name="Woyke T."/>
        </authorList>
    </citation>
    <scope>NUCLEOTIDE SEQUENCE</scope>
    <source>
        <strain evidence="2">GVMAG-S-3300013014-136</strain>
    </source>
</reference>
<keyword evidence="1" id="KW-0812">Transmembrane</keyword>
<proteinExistence type="predicted"/>
<evidence type="ECO:0000256" key="1">
    <source>
        <dbReference type="SAM" id="Phobius"/>
    </source>
</evidence>
<feature type="transmembrane region" description="Helical" evidence="1">
    <location>
        <begin position="12"/>
        <end position="30"/>
    </location>
</feature>
<accession>A0A6C0KR87</accession>
<sequence length="207" mass="22221">MPSKLDNKKVFIIGGVVLLIIAIIVIVLMTSKPKSNSSTQLNNKTIAAGNITPAKVKNTYLSFLYAGNTHYLVLNNGTPVSATTDITNATPIMLVPKVLSAIVGIPAQNVNAIQTTSGQFVNLTYSATQNVINANQNMVSISDNFYYNSSGTFATMIVNSANAIQTYFANIANENNPEYWYLAYFNGTSFSFNPAAAGNVVFQAVTQ</sequence>
<dbReference type="AlphaFoldDB" id="A0A6C0KR87"/>
<organism evidence="2">
    <name type="scientific">viral metagenome</name>
    <dbReference type="NCBI Taxonomy" id="1070528"/>
    <lineage>
        <taxon>unclassified sequences</taxon>
        <taxon>metagenomes</taxon>
        <taxon>organismal metagenomes</taxon>
    </lineage>
</organism>
<name>A0A6C0KR87_9ZZZZ</name>
<keyword evidence="1" id="KW-0472">Membrane</keyword>
<evidence type="ECO:0000313" key="2">
    <source>
        <dbReference type="EMBL" id="QHU20129.1"/>
    </source>
</evidence>